<accession>A0A3N4S2X9</accession>
<reference evidence="3 4" key="1">
    <citation type="submission" date="2018-11" db="EMBL/GenBank/DDBJ databases">
        <title>Sequencing the genomes of 1000 actinobacteria strains.</title>
        <authorList>
            <person name="Klenk H.-P."/>
        </authorList>
    </citation>
    <scope>NUCLEOTIDE SEQUENCE [LARGE SCALE GENOMIC DNA]</scope>
    <source>
        <strain evidence="3 4">DSM 44781</strain>
    </source>
</reference>
<name>A0A3N4S2X9_9ACTN</name>
<dbReference type="Proteomes" id="UP000266906">
    <property type="component" value="Unassembled WGS sequence"/>
</dbReference>
<dbReference type="AlphaFoldDB" id="A0A3N4S2X9"/>
<feature type="transmembrane region" description="Helical" evidence="2">
    <location>
        <begin position="66"/>
        <end position="88"/>
    </location>
</feature>
<organism evidence="3 4">
    <name type="scientific">Kitasatospora cineracea</name>
    <dbReference type="NCBI Taxonomy" id="88074"/>
    <lineage>
        <taxon>Bacteria</taxon>
        <taxon>Bacillati</taxon>
        <taxon>Actinomycetota</taxon>
        <taxon>Actinomycetes</taxon>
        <taxon>Kitasatosporales</taxon>
        <taxon>Streptomycetaceae</taxon>
        <taxon>Kitasatospora</taxon>
    </lineage>
</organism>
<dbReference type="EMBL" id="RKQG01000001">
    <property type="protein sequence ID" value="RPE33300.1"/>
    <property type="molecule type" value="Genomic_DNA"/>
</dbReference>
<protein>
    <submittedName>
        <fullName evidence="3">Uncharacterized protein</fullName>
    </submittedName>
</protein>
<feature type="compositionally biased region" description="Low complexity" evidence="1">
    <location>
        <begin position="7"/>
        <end position="21"/>
    </location>
</feature>
<evidence type="ECO:0000313" key="4">
    <source>
        <dbReference type="Proteomes" id="UP000266906"/>
    </source>
</evidence>
<feature type="transmembrane region" description="Helical" evidence="2">
    <location>
        <begin position="108"/>
        <end position="133"/>
    </location>
</feature>
<keyword evidence="2" id="KW-0812">Transmembrane</keyword>
<feature type="region of interest" description="Disordered" evidence="1">
    <location>
        <begin position="1"/>
        <end position="21"/>
    </location>
</feature>
<sequence>MAVTVPATSRRTATTPARRTAAATAPALRAGLALPAGLAALALQLTGRPAAAQRLQPGPTGTGRRLARLLLGLPLDGFALLLLGYAVFNSVRNFGYPIWYLHTDYHQAWGGPTMAGVWAVHAAGWALSLVVLLRWPARWIARGQQALTARLG</sequence>
<comment type="caution">
    <text evidence="3">The sequence shown here is derived from an EMBL/GenBank/DDBJ whole genome shotgun (WGS) entry which is preliminary data.</text>
</comment>
<dbReference type="RefSeq" id="WP_162871548.1">
    <property type="nucleotide sequence ID" value="NZ_RKQG01000001.1"/>
</dbReference>
<keyword evidence="4" id="KW-1185">Reference proteome</keyword>
<evidence type="ECO:0000313" key="3">
    <source>
        <dbReference type="EMBL" id="RPE33300.1"/>
    </source>
</evidence>
<keyword evidence="2" id="KW-1133">Transmembrane helix</keyword>
<keyword evidence="2" id="KW-0472">Membrane</keyword>
<evidence type="ECO:0000256" key="1">
    <source>
        <dbReference type="SAM" id="MobiDB-lite"/>
    </source>
</evidence>
<proteinExistence type="predicted"/>
<evidence type="ECO:0000256" key="2">
    <source>
        <dbReference type="SAM" id="Phobius"/>
    </source>
</evidence>
<gene>
    <name evidence="3" type="ORF">EDD38_1583</name>
</gene>